<protein>
    <submittedName>
        <fullName evidence="1">Uncharacterized protein</fullName>
    </submittedName>
</protein>
<reference evidence="1" key="1">
    <citation type="submission" date="2022-10" db="EMBL/GenBank/DDBJ databases">
        <title>Comparative genomics and taxonomic characterization of three novel marine species of genus Reichenbachiella exhibiting antioxidant and polysaccharide degradation activities.</title>
        <authorList>
            <person name="Muhammad N."/>
            <person name="Lee Y.-J."/>
            <person name="Ko J."/>
            <person name="Kim S.-G."/>
        </authorList>
    </citation>
    <scope>NUCLEOTIDE SEQUENCE</scope>
    <source>
        <strain evidence="1">Wsw4-B4</strain>
    </source>
</reference>
<evidence type="ECO:0000313" key="1">
    <source>
        <dbReference type="EMBL" id="UXX78126.1"/>
    </source>
</evidence>
<dbReference type="RefSeq" id="WP_263049872.1">
    <property type="nucleotide sequence ID" value="NZ_CP106735.1"/>
</dbReference>
<accession>A0ABY6CW33</accession>
<evidence type="ECO:0000313" key="2">
    <source>
        <dbReference type="Proteomes" id="UP001062165"/>
    </source>
</evidence>
<dbReference type="Proteomes" id="UP001062165">
    <property type="component" value="Chromosome"/>
</dbReference>
<sequence>MAKSTYDMYLLEDSEQPVRLTIFIGQNQQCTTRVLLDEEEIKIVDESFQLELGTNQSLVEKELRIRSVLTDVQTDFDLVSQTVVLSGGEQKKTWAMEQDSKDGESYIFTTVIGFYI</sequence>
<gene>
    <name evidence="1" type="ORF">N7E81_12230</name>
</gene>
<dbReference type="EMBL" id="CP106735">
    <property type="protein sequence ID" value="UXX78126.1"/>
    <property type="molecule type" value="Genomic_DNA"/>
</dbReference>
<proteinExistence type="predicted"/>
<keyword evidence="2" id="KW-1185">Reference proteome</keyword>
<organism evidence="1 2">
    <name type="scientific">Reichenbachiella carrageenanivorans</name>
    <dbReference type="NCBI Taxonomy" id="2979869"/>
    <lineage>
        <taxon>Bacteria</taxon>
        <taxon>Pseudomonadati</taxon>
        <taxon>Bacteroidota</taxon>
        <taxon>Cytophagia</taxon>
        <taxon>Cytophagales</taxon>
        <taxon>Reichenbachiellaceae</taxon>
        <taxon>Reichenbachiella</taxon>
    </lineage>
</organism>
<name>A0ABY6CW33_9BACT</name>